<name>A0ABS3E1Y8_9GAMM</name>
<evidence type="ECO:0008006" key="3">
    <source>
        <dbReference type="Google" id="ProtNLM"/>
    </source>
</evidence>
<dbReference type="Proteomes" id="UP000664293">
    <property type="component" value="Unassembled WGS sequence"/>
</dbReference>
<keyword evidence="2" id="KW-1185">Reference proteome</keyword>
<evidence type="ECO:0000313" key="1">
    <source>
        <dbReference type="EMBL" id="MBN8429297.1"/>
    </source>
</evidence>
<accession>A0ABS3E1Y8</accession>
<gene>
    <name evidence="1" type="ORF">JF535_00400</name>
</gene>
<comment type="caution">
    <text evidence="1">The sequence shown here is derived from an EMBL/GenBank/DDBJ whole genome shotgun (WGS) entry which is preliminary data.</text>
</comment>
<evidence type="ECO:0000313" key="2">
    <source>
        <dbReference type="Proteomes" id="UP000664293"/>
    </source>
</evidence>
<organism evidence="1 2">
    <name type="scientific">Microbulbifer salipaludis</name>
    <dbReference type="NCBI Taxonomy" id="187980"/>
    <lineage>
        <taxon>Bacteria</taxon>
        <taxon>Pseudomonadati</taxon>
        <taxon>Pseudomonadota</taxon>
        <taxon>Gammaproteobacteria</taxon>
        <taxon>Cellvibrionales</taxon>
        <taxon>Microbulbiferaceae</taxon>
        <taxon>Microbulbifer</taxon>
    </lineage>
</organism>
<sequence length="71" mass="7010">MIGFEHAVDWAGIASQAVDGFNQGLGMIAFATLLLAKLCEIVENLALAASGENGAALAAGAPGLEGVGLLV</sequence>
<reference evidence="1 2" key="1">
    <citation type="submission" date="2020-12" db="EMBL/GenBank/DDBJ databases">
        <title>Oil enriched cultivation method for isolating marine PHA-producing bacteria.</title>
        <authorList>
            <person name="Zheng W."/>
            <person name="Yu S."/>
            <person name="Huang Y."/>
        </authorList>
    </citation>
    <scope>NUCLEOTIDE SEQUENCE [LARGE SCALE GENOMIC DNA]</scope>
    <source>
        <strain evidence="1 2">SN0-2</strain>
    </source>
</reference>
<protein>
    <recommendedName>
        <fullName evidence="3">Conjugal transfer protein TrbL</fullName>
    </recommendedName>
</protein>
<dbReference type="EMBL" id="JAEKJR010000001">
    <property type="protein sequence ID" value="MBN8429297.1"/>
    <property type="molecule type" value="Genomic_DNA"/>
</dbReference>
<proteinExistence type="predicted"/>